<sequence length="209" mass="22884">MSTNEITSTRSDSGITSPTSSIFTTTSYSTNATAGSQIDPWNYATIEDDTSSTWSSNGPDTWPGTTTPNGPFGLPQDSTPCPMFMNTAVGGILRLDCNYGPPFLINTKIPTSPNIIGHLPGSAPDPMLLSAITTQFFNMHHEFPLRPLPTYCSLNDDWTDEIVDPTTHTAIDRIFHAYEISIRFFQLGWACYGLEDVPVVRVLARDGIK</sequence>
<keyword evidence="3" id="KW-1185">Reference proteome</keyword>
<evidence type="ECO:0000256" key="1">
    <source>
        <dbReference type="SAM" id="MobiDB-lite"/>
    </source>
</evidence>
<dbReference type="AlphaFoldDB" id="A0A5N5WSM1"/>
<protein>
    <submittedName>
        <fullName evidence="2">Uncharacterized protein</fullName>
    </submittedName>
</protein>
<feature type="region of interest" description="Disordered" evidence="1">
    <location>
        <begin position="49"/>
        <end position="71"/>
    </location>
</feature>
<dbReference type="EMBL" id="ML732311">
    <property type="protein sequence ID" value="KAB8070194.1"/>
    <property type="molecule type" value="Genomic_DNA"/>
</dbReference>
<feature type="region of interest" description="Disordered" evidence="1">
    <location>
        <begin position="1"/>
        <end position="26"/>
    </location>
</feature>
<feature type="compositionally biased region" description="Polar residues" evidence="1">
    <location>
        <begin position="1"/>
        <end position="12"/>
    </location>
</feature>
<accession>A0A5N5WSM1</accession>
<feature type="compositionally biased region" description="Polar residues" evidence="1">
    <location>
        <begin position="51"/>
        <end position="69"/>
    </location>
</feature>
<organism evidence="2 3">
    <name type="scientific">Aspergillus leporis</name>
    <dbReference type="NCBI Taxonomy" id="41062"/>
    <lineage>
        <taxon>Eukaryota</taxon>
        <taxon>Fungi</taxon>
        <taxon>Dikarya</taxon>
        <taxon>Ascomycota</taxon>
        <taxon>Pezizomycotina</taxon>
        <taxon>Eurotiomycetes</taxon>
        <taxon>Eurotiomycetidae</taxon>
        <taxon>Eurotiales</taxon>
        <taxon>Aspergillaceae</taxon>
        <taxon>Aspergillus</taxon>
        <taxon>Aspergillus subgen. Circumdati</taxon>
    </lineage>
</organism>
<gene>
    <name evidence="2" type="ORF">BDV29DRAFT_160698</name>
</gene>
<evidence type="ECO:0000313" key="2">
    <source>
        <dbReference type="EMBL" id="KAB8070194.1"/>
    </source>
</evidence>
<proteinExistence type="predicted"/>
<name>A0A5N5WSM1_9EURO</name>
<evidence type="ECO:0000313" key="3">
    <source>
        <dbReference type="Proteomes" id="UP000326565"/>
    </source>
</evidence>
<reference evidence="2 3" key="1">
    <citation type="submission" date="2019-04" db="EMBL/GenBank/DDBJ databases">
        <title>Friends and foes A comparative genomics study of 23 Aspergillus species from section Flavi.</title>
        <authorList>
            <consortium name="DOE Joint Genome Institute"/>
            <person name="Kjaerbolling I."/>
            <person name="Vesth T."/>
            <person name="Frisvad J.C."/>
            <person name="Nybo J.L."/>
            <person name="Theobald S."/>
            <person name="Kildgaard S."/>
            <person name="Isbrandt T."/>
            <person name="Kuo A."/>
            <person name="Sato A."/>
            <person name="Lyhne E.K."/>
            <person name="Kogle M.E."/>
            <person name="Wiebenga A."/>
            <person name="Kun R.S."/>
            <person name="Lubbers R.J."/>
            <person name="Makela M.R."/>
            <person name="Barry K."/>
            <person name="Chovatia M."/>
            <person name="Clum A."/>
            <person name="Daum C."/>
            <person name="Haridas S."/>
            <person name="He G."/>
            <person name="LaButti K."/>
            <person name="Lipzen A."/>
            <person name="Mondo S."/>
            <person name="Riley R."/>
            <person name="Salamov A."/>
            <person name="Simmons B.A."/>
            <person name="Magnuson J.K."/>
            <person name="Henrissat B."/>
            <person name="Mortensen U.H."/>
            <person name="Larsen T.O."/>
            <person name="Devries R.P."/>
            <person name="Grigoriev I.V."/>
            <person name="Machida M."/>
            <person name="Baker S.E."/>
            <person name="Andersen M.R."/>
        </authorList>
    </citation>
    <scope>NUCLEOTIDE SEQUENCE [LARGE SCALE GENOMIC DNA]</scope>
    <source>
        <strain evidence="2 3">CBS 151.66</strain>
    </source>
</reference>
<dbReference type="Proteomes" id="UP000326565">
    <property type="component" value="Unassembled WGS sequence"/>
</dbReference>
<feature type="compositionally biased region" description="Low complexity" evidence="1">
    <location>
        <begin position="13"/>
        <end position="26"/>
    </location>
</feature>